<accession>Q12Z56</accession>
<name>Q12Z56_METBU</name>
<dbReference type="EMBL" id="CP000300">
    <property type="protein sequence ID" value="ABE51270.1"/>
    <property type="molecule type" value="Genomic_DNA"/>
</dbReference>
<gene>
    <name evidence="1" type="ordered locus">Mbur_0263</name>
</gene>
<dbReference type="KEGG" id="mbu:Mbur_0263"/>
<keyword evidence="2" id="KW-1185">Reference proteome</keyword>
<proteinExistence type="predicted"/>
<dbReference type="RefSeq" id="WP_011498432.1">
    <property type="nucleotide sequence ID" value="NC_007955.1"/>
</dbReference>
<dbReference type="GeneID" id="3998758"/>
<evidence type="ECO:0000313" key="2">
    <source>
        <dbReference type="Proteomes" id="UP000001979"/>
    </source>
</evidence>
<sequence length="67" mass="7556">MTMVDVFYPMQWIADKVTYDLLGIEATTGLAKSLNFIIYDVLKIFVLLWVREECLFAVAANGLKVGP</sequence>
<dbReference type="Proteomes" id="UP000001979">
    <property type="component" value="Chromosome"/>
</dbReference>
<dbReference type="AlphaFoldDB" id="Q12Z56"/>
<dbReference type="OrthoDB" id="307973at2157"/>
<evidence type="ECO:0000313" key="1">
    <source>
        <dbReference type="EMBL" id="ABE51270.1"/>
    </source>
</evidence>
<dbReference type="HOGENOM" id="CLU_2802201_0_0_2"/>
<organism evidence="1 2">
    <name type="scientific">Methanococcoides burtonii (strain DSM 6242 / NBRC 107633 / OCM 468 / ACE-M)</name>
    <dbReference type="NCBI Taxonomy" id="259564"/>
    <lineage>
        <taxon>Archaea</taxon>
        <taxon>Methanobacteriati</taxon>
        <taxon>Methanobacteriota</taxon>
        <taxon>Stenosarchaea group</taxon>
        <taxon>Methanomicrobia</taxon>
        <taxon>Methanosarcinales</taxon>
        <taxon>Methanosarcinaceae</taxon>
        <taxon>Methanococcoides</taxon>
    </lineage>
</organism>
<protein>
    <submittedName>
        <fullName evidence="1">Uncharacterized protein</fullName>
    </submittedName>
</protein>
<reference evidence="2" key="1">
    <citation type="journal article" date="2009" name="ISME J.">
        <title>The genome sequence of the psychrophilic archaeon, Methanococcoides burtonii: the role of genome evolution in cold adaptation.</title>
        <authorList>
            <person name="Allen M.A."/>
            <person name="Lauro F.M."/>
            <person name="Williams T.J."/>
            <person name="Burg D."/>
            <person name="Siddiqui K.S."/>
            <person name="De Francisci D."/>
            <person name="Chong K.W."/>
            <person name="Pilak O."/>
            <person name="Chew H.H."/>
            <person name="De Maere M.Z."/>
            <person name="Ting L."/>
            <person name="Katrib M."/>
            <person name="Ng C."/>
            <person name="Sowers K.R."/>
            <person name="Galperin M.Y."/>
            <person name="Anderson I.J."/>
            <person name="Ivanova N."/>
            <person name="Dalin E."/>
            <person name="Martinez M."/>
            <person name="Lapidus A."/>
            <person name="Hauser L."/>
            <person name="Land M."/>
            <person name="Thomas T."/>
            <person name="Cavicchioli R."/>
        </authorList>
    </citation>
    <scope>NUCLEOTIDE SEQUENCE [LARGE SCALE GENOMIC DNA]</scope>
    <source>
        <strain evidence="2">DSM 6242 / NBRC 107633 / OCM 468 / ACE-M</strain>
    </source>
</reference>